<gene>
    <name evidence="2" type="ORF">B0I32_15021</name>
</gene>
<dbReference type="EMBL" id="PVNG01000050">
    <property type="protein sequence ID" value="PRX44808.1"/>
    <property type="molecule type" value="Genomic_DNA"/>
</dbReference>
<proteinExistence type="predicted"/>
<dbReference type="Proteomes" id="UP000238312">
    <property type="component" value="Unassembled WGS sequence"/>
</dbReference>
<reference evidence="2 3" key="1">
    <citation type="submission" date="2018-03" db="EMBL/GenBank/DDBJ databases">
        <title>Genomic Encyclopedia of Type Strains, Phase III (KMG-III): the genomes of soil and plant-associated and newly described type strains.</title>
        <authorList>
            <person name="Whitman W."/>
        </authorList>
    </citation>
    <scope>NUCLEOTIDE SEQUENCE [LARGE SCALE GENOMIC DNA]</scope>
    <source>
        <strain evidence="2 3">CGMCC 4.7104</strain>
    </source>
</reference>
<comment type="caution">
    <text evidence="2">The sequence shown here is derived from an EMBL/GenBank/DDBJ whole genome shotgun (WGS) entry which is preliminary data.</text>
</comment>
<keyword evidence="3" id="KW-1185">Reference proteome</keyword>
<feature type="region of interest" description="Disordered" evidence="1">
    <location>
        <begin position="1"/>
        <end position="20"/>
    </location>
</feature>
<dbReference type="AlphaFoldDB" id="A0A2T0LNQ0"/>
<sequence>MAECRVGGRTRPPPERSLGAGAPAIRMLLRAMAVAARTDQGVTPAFGTRQLARMTRLDHTTVAKHLKRLREELHPLIERIVPGQGKQGDRYQLVVP</sequence>
<name>A0A2T0LNQ0_9ACTN</name>
<organism evidence="2 3">
    <name type="scientific">Nonomuraea fuscirosea</name>
    <dbReference type="NCBI Taxonomy" id="1291556"/>
    <lineage>
        <taxon>Bacteria</taxon>
        <taxon>Bacillati</taxon>
        <taxon>Actinomycetota</taxon>
        <taxon>Actinomycetes</taxon>
        <taxon>Streptosporangiales</taxon>
        <taxon>Streptosporangiaceae</taxon>
        <taxon>Nonomuraea</taxon>
    </lineage>
</organism>
<protein>
    <submittedName>
        <fullName evidence="2">Uncharacterized protein</fullName>
    </submittedName>
</protein>
<evidence type="ECO:0000313" key="2">
    <source>
        <dbReference type="EMBL" id="PRX44808.1"/>
    </source>
</evidence>
<accession>A0A2T0LNQ0</accession>
<evidence type="ECO:0000313" key="3">
    <source>
        <dbReference type="Proteomes" id="UP000238312"/>
    </source>
</evidence>
<evidence type="ECO:0000256" key="1">
    <source>
        <dbReference type="SAM" id="MobiDB-lite"/>
    </source>
</evidence>